<reference evidence="2 3" key="1">
    <citation type="journal article" date="2018" name="Nat. Ecol. Evol.">
        <title>Genomic signatures of mitonuclear coevolution across populations of Tigriopus californicus.</title>
        <authorList>
            <person name="Barreto F.S."/>
            <person name="Watson E.T."/>
            <person name="Lima T.G."/>
            <person name="Willett C.S."/>
            <person name="Edmands S."/>
            <person name="Li W."/>
            <person name="Burton R.S."/>
        </authorList>
    </citation>
    <scope>NUCLEOTIDE SEQUENCE [LARGE SCALE GENOMIC DNA]</scope>
    <source>
        <strain evidence="2 3">San Diego</strain>
    </source>
</reference>
<dbReference type="GO" id="GO:0008276">
    <property type="term" value="F:protein methyltransferase activity"/>
    <property type="evidence" value="ECO:0007669"/>
    <property type="project" value="UniProtKB-ARBA"/>
</dbReference>
<sequence length="441" mass="50994">MLVFSRCKKSGWPLCGPQCEAKVAHNPEVVIPSQTEGLFEIESYEEPCYLYECVTPLRALLLQKTAPKRFKKIMSLESHLESRKGTEAWQTCQDRVIDVMKKTLGVMVFEVLYPQLDFKDERIQELVGIFETNSIEIRLGQTEVHGLYEMGSMMEHSCVPNINMSFDEKFHLTATAGRDIEKGEHLSIMYTHCLWGTWARRDHLINYKKFWCSCKRCSDPSELGTEFSTILRNGKKLRPKNPLEPNTSWVSTDGTNEVSSIDVQNDMTRIAAELSILQIKGTVPEFREFLEKYSKELHPCHYHMVAAKHNLLQMLGRVEGFVIQDMPMKDLKEKEHLCRELVELCKKLDPSVCRLQIYLGVSLYELHFPLLQYGKRAWESGDMSTEEFRKSLMEPRDLLIETASVLRDETNTKLPEGQLRMQVRETLTQLEGFMKTVGCDF</sequence>
<dbReference type="InterPro" id="IPR046341">
    <property type="entry name" value="SET_dom_sf"/>
</dbReference>
<protein>
    <recommendedName>
        <fullName evidence="1">SET domain-containing protein</fullName>
    </recommendedName>
</protein>
<dbReference type="Gene3D" id="1.10.220.160">
    <property type="match status" value="1"/>
</dbReference>
<dbReference type="EMBL" id="VCGU01000001">
    <property type="protein sequence ID" value="TRY80744.1"/>
    <property type="molecule type" value="Genomic_DNA"/>
</dbReference>
<dbReference type="OMA" id="GPCDGVH"/>
<dbReference type="Proteomes" id="UP000318571">
    <property type="component" value="Chromosome 12"/>
</dbReference>
<dbReference type="InterPro" id="IPR053010">
    <property type="entry name" value="SET_SmydA-8"/>
</dbReference>
<dbReference type="SUPFAM" id="SSF82199">
    <property type="entry name" value="SET domain"/>
    <property type="match status" value="1"/>
</dbReference>
<evidence type="ECO:0000313" key="2">
    <source>
        <dbReference type="EMBL" id="TRY80744.1"/>
    </source>
</evidence>
<accession>A0A553PSU7</accession>
<keyword evidence="3" id="KW-1185">Reference proteome</keyword>
<feature type="domain" description="SET" evidence="1">
    <location>
        <begin position="46"/>
        <end position="191"/>
    </location>
</feature>
<dbReference type="STRING" id="6832.A0A553PSU7"/>
<evidence type="ECO:0000259" key="1">
    <source>
        <dbReference type="PROSITE" id="PS50280"/>
    </source>
</evidence>
<name>A0A553PSU7_TIGCA</name>
<dbReference type="AlphaFoldDB" id="A0A553PSU7"/>
<dbReference type="Pfam" id="PF00856">
    <property type="entry name" value="SET"/>
    <property type="match status" value="1"/>
</dbReference>
<dbReference type="CDD" id="cd20071">
    <property type="entry name" value="SET_SMYD"/>
    <property type="match status" value="1"/>
</dbReference>
<dbReference type="GO" id="GO:0008757">
    <property type="term" value="F:S-adenosylmethionine-dependent methyltransferase activity"/>
    <property type="evidence" value="ECO:0007669"/>
    <property type="project" value="UniProtKB-ARBA"/>
</dbReference>
<dbReference type="PROSITE" id="PS50280">
    <property type="entry name" value="SET"/>
    <property type="match status" value="1"/>
</dbReference>
<dbReference type="PANTHER" id="PTHR46455:SF4">
    <property type="entry name" value="GH11294P"/>
    <property type="match status" value="1"/>
</dbReference>
<comment type="caution">
    <text evidence="2">The sequence shown here is derived from an EMBL/GenBank/DDBJ whole genome shotgun (WGS) entry which is preliminary data.</text>
</comment>
<dbReference type="PANTHER" id="PTHR46455">
    <property type="entry name" value="SET AND MYND DOMAIN CONTAINING, ARTHROPOD-SPECIFIC, MEMBER 4, ISOFORM A"/>
    <property type="match status" value="1"/>
</dbReference>
<dbReference type="InterPro" id="IPR001214">
    <property type="entry name" value="SET_dom"/>
</dbReference>
<gene>
    <name evidence="2" type="ORF">TCAL_15405</name>
</gene>
<evidence type="ECO:0000313" key="3">
    <source>
        <dbReference type="Proteomes" id="UP000318571"/>
    </source>
</evidence>
<dbReference type="Gene3D" id="2.170.270.10">
    <property type="entry name" value="SET domain"/>
    <property type="match status" value="1"/>
</dbReference>
<proteinExistence type="predicted"/>
<organism evidence="2 3">
    <name type="scientific">Tigriopus californicus</name>
    <name type="common">Marine copepod</name>
    <dbReference type="NCBI Taxonomy" id="6832"/>
    <lineage>
        <taxon>Eukaryota</taxon>
        <taxon>Metazoa</taxon>
        <taxon>Ecdysozoa</taxon>
        <taxon>Arthropoda</taxon>
        <taxon>Crustacea</taxon>
        <taxon>Multicrustacea</taxon>
        <taxon>Hexanauplia</taxon>
        <taxon>Copepoda</taxon>
        <taxon>Harpacticoida</taxon>
        <taxon>Harpacticidae</taxon>
        <taxon>Tigriopus</taxon>
    </lineage>
</organism>
<dbReference type="GO" id="GO:0008170">
    <property type="term" value="F:N-methyltransferase activity"/>
    <property type="evidence" value="ECO:0007669"/>
    <property type="project" value="UniProtKB-ARBA"/>
</dbReference>
<dbReference type="Gene3D" id="6.10.140.2220">
    <property type="match status" value="1"/>
</dbReference>